<dbReference type="Pfam" id="PF00720">
    <property type="entry name" value="SSI"/>
    <property type="match status" value="1"/>
</dbReference>
<dbReference type="InterPro" id="IPR036819">
    <property type="entry name" value="Subtilisin_inhibitor-like_sf"/>
</dbReference>
<feature type="signal peptide" evidence="9">
    <location>
        <begin position="1"/>
        <end position="26"/>
    </location>
</feature>
<feature type="domain" description="Subtilisin inhibitor" evidence="10">
    <location>
        <begin position="36"/>
        <end position="128"/>
    </location>
</feature>
<gene>
    <name evidence="11" type="primary">sti1</name>
    <name evidence="11" type="ORF">GCM10018785_68950</name>
</gene>
<dbReference type="GO" id="GO:0004867">
    <property type="term" value="F:serine-type endopeptidase inhibitor activity"/>
    <property type="evidence" value="ECO:0007669"/>
    <property type="project" value="UniProtKB-KW"/>
</dbReference>
<evidence type="ECO:0000313" key="12">
    <source>
        <dbReference type="Proteomes" id="UP000608024"/>
    </source>
</evidence>
<reference evidence="11" key="2">
    <citation type="submission" date="2020-09" db="EMBL/GenBank/DDBJ databases">
        <authorList>
            <person name="Sun Q."/>
            <person name="Ohkuma M."/>
        </authorList>
    </citation>
    <scope>NUCLEOTIDE SEQUENCE</scope>
    <source>
        <strain evidence="11">JCM 4784</strain>
    </source>
</reference>
<evidence type="ECO:0000313" key="11">
    <source>
        <dbReference type="EMBL" id="GHE93203.1"/>
    </source>
</evidence>
<dbReference type="InterPro" id="IPR023549">
    <property type="entry name" value="Subtilisin_inhibitor"/>
</dbReference>
<proteinExistence type="inferred from homology"/>
<evidence type="ECO:0000256" key="5">
    <source>
        <dbReference type="ARBA" id="ARBA00022690"/>
    </source>
</evidence>
<protein>
    <submittedName>
        <fullName evidence="11">Subtilase-type protease inhibitor</fullName>
    </submittedName>
</protein>
<evidence type="ECO:0000256" key="1">
    <source>
        <dbReference type="ARBA" id="ARBA00004613"/>
    </source>
</evidence>
<evidence type="ECO:0000259" key="10">
    <source>
        <dbReference type="Pfam" id="PF00720"/>
    </source>
</evidence>
<reference evidence="11" key="1">
    <citation type="journal article" date="2014" name="Int. J. Syst. Evol. Microbiol.">
        <title>Complete genome sequence of Corynebacterium casei LMG S-19264T (=DSM 44701T), isolated from a smear-ripened cheese.</title>
        <authorList>
            <consortium name="US DOE Joint Genome Institute (JGI-PGF)"/>
            <person name="Walter F."/>
            <person name="Albersmeier A."/>
            <person name="Kalinowski J."/>
            <person name="Ruckert C."/>
        </authorList>
    </citation>
    <scope>NUCLEOTIDE SEQUENCE</scope>
    <source>
        <strain evidence="11">JCM 4784</strain>
    </source>
</reference>
<keyword evidence="12" id="KW-1185">Reference proteome</keyword>
<evidence type="ECO:0000256" key="7">
    <source>
        <dbReference type="ARBA" id="ARBA00023157"/>
    </source>
</evidence>
<dbReference type="RefSeq" id="WP_229926126.1">
    <property type="nucleotide sequence ID" value="NZ_BNBT01000187.1"/>
</dbReference>
<accession>A0A919DYX5</accession>
<evidence type="ECO:0000256" key="9">
    <source>
        <dbReference type="SAM" id="SignalP"/>
    </source>
</evidence>
<dbReference type="SUPFAM" id="SSF55399">
    <property type="entry name" value="Subtilisin inhibitor"/>
    <property type="match status" value="1"/>
</dbReference>
<comment type="caution">
    <text evidence="11">The sequence shown here is derived from an EMBL/GenBank/DDBJ whole genome shotgun (WGS) entry which is preliminary data.</text>
</comment>
<sequence length="144" mass="14815">MPTPSRVLSAAVMAAGILATTHPADAATTRVSEVHAPTALVLSVGSGEHAATATVRRAVTLTCGPKPTGTHPAPRAACAELSAVEGRFAALVDESPGVQCTMEWDPVVVSVSGVREGRHVAWSATFDNPCWKNATLADSVLLTF</sequence>
<keyword evidence="4" id="KW-0964">Secreted</keyword>
<feature type="chain" id="PRO_5038103056" evidence="9">
    <location>
        <begin position="27"/>
        <end position="144"/>
    </location>
</feature>
<comment type="similarity">
    <text evidence="2 8">Belongs to the protease inhibitor I16 (SSI) family.</text>
</comment>
<dbReference type="PROSITE" id="PS00999">
    <property type="entry name" value="SSI"/>
    <property type="match status" value="1"/>
</dbReference>
<comment type="subcellular location">
    <subcellularLocation>
        <location evidence="1">Secreted</location>
    </subcellularLocation>
</comment>
<evidence type="ECO:0000256" key="6">
    <source>
        <dbReference type="ARBA" id="ARBA00022900"/>
    </source>
</evidence>
<evidence type="ECO:0000256" key="2">
    <source>
        <dbReference type="ARBA" id="ARBA00010472"/>
    </source>
</evidence>
<dbReference type="GO" id="GO:0005576">
    <property type="term" value="C:extracellular region"/>
    <property type="evidence" value="ECO:0007669"/>
    <property type="project" value="UniProtKB-SubCell"/>
</dbReference>
<keyword evidence="5 8" id="KW-0646">Protease inhibitor</keyword>
<dbReference type="EMBL" id="BNBT01000187">
    <property type="protein sequence ID" value="GHE93203.1"/>
    <property type="molecule type" value="Genomic_DNA"/>
</dbReference>
<evidence type="ECO:0000256" key="3">
    <source>
        <dbReference type="ARBA" id="ARBA00011738"/>
    </source>
</evidence>
<dbReference type="Gene3D" id="3.30.350.10">
    <property type="entry name" value="Subtilisin inhibitor-like"/>
    <property type="match status" value="1"/>
</dbReference>
<organism evidence="11 12">
    <name type="scientific">Streptomyces longispororuber</name>
    <dbReference type="NCBI Taxonomy" id="68230"/>
    <lineage>
        <taxon>Bacteria</taxon>
        <taxon>Bacillati</taxon>
        <taxon>Actinomycetota</taxon>
        <taxon>Actinomycetes</taxon>
        <taxon>Kitasatosporales</taxon>
        <taxon>Streptomycetaceae</taxon>
        <taxon>Streptomyces</taxon>
    </lineage>
</organism>
<name>A0A919DYX5_9ACTN</name>
<dbReference type="PRINTS" id="PR00294">
    <property type="entry name" value="SSBTLNINHBTR"/>
</dbReference>
<keyword evidence="7" id="KW-1015">Disulfide bond</keyword>
<dbReference type="Proteomes" id="UP000608024">
    <property type="component" value="Unassembled WGS sequence"/>
</dbReference>
<evidence type="ECO:0000256" key="4">
    <source>
        <dbReference type="ARBA" id="ARBA00022525"/>
    </source>
</evidence>
<keyword evidence="9" id="KW-0732">Signal</keyword>
<dbReference type="InterPro" id="IPR020054">
    <property type="entry name" value="Prot_inh_SSI_I16_CS"/>
</dbReference>
<evidence type="ECO:0000256" key="8">
    <source>
        <dbReference type="RuleBase" id="RU003471"/>
    </source>
</evidence>
<dbReference type="AlphaFoldDB" id="A0A919DYX5"/>
<keyword evidence="6 8" id="KW-0722">Serine protease inhibitor</keyword>
<comment type="subunit">
    <text evidence="3">Homodimer.</text>
</comment>
<dbReference type="InterPro" id="IPR000691">
    <property type="entry name" value="Prot_inh_I16_SSI"/>
</dbReference>